<dbReference type="RefSeq" id="WP_092169812.1">
    <property type="nucleotide sequence ID" value="NZ_FNZH01000001.1"/>
</dbReference>
<evidence type="ECO:0000256" key="11">
    <source>
        <dbReference type="ARBA" id="ARBA00049878"/>
    </source>
</evidence>
<evidence type="ECO:0000256" key="6">
    <source>
        <dbReference type="ARBA" id="ARBA00026066"/>
    </source>
</evidence>
<sequence length="137" mass="15666">MKQIKLVSQINLTEVYSWLQHPEAGGIDLFIGSVRNHAHGKTVVQLKFEGYDPMAIRQMEEIAAEAMERWPIKKLLMVHVLGNKKVGDPVVAIGTATAHRNDSFEASRYLIDELKNRVPIWKKEYFTDNTVWVNAHP</sequence>
<evidence type="ECO:0000256" key="4">
    <source>
        <dbReference type="ARBA" id="ARBA00013858"/>
    </source>
</evidence>
<reference evidence="13" key="1">
    <citation type="submission" date="2016-10" db="EMBL/GenBank/DDBJ databases">
        <authorList>
            <person name="Varghese N."/>
            <person name="Submissions S."/>
        </authorList>
    </citation>
    <scope>NUCLEOTIDE SEQUENCE [LARGE SCALE GENOMIC DNA]</scope>
    <source>
        <strain evidence="13">IBRC-M 10761</strain>
    </source>
</reference>
<evidence type="ECO:0000256" key="9">
    <source>
        <dbReference type="ARBA" id="ARBA00030781"/>
    </source>
</evidence>
<evidence type="ECO:0000256" key="8">
    <source>
        <dbReference type="ARBA" id="ARBA00030407"/>
    </source>
</evidence>
<dbReference type="EC" id="2.8.1.12" evidence="3"/>
<comment type="similarity">
    <text evidence="2">Belongs to the MoaE family.</text>
</comment>
<evidence type="ECO:0000256" key="7">
    <source>
        <dbReference type="ARBA" id="ARBA00029745"/>
    </source>
</evidence>
<dbReference type="Proteomes" id="UP000199403">
    <property type="component" value="Unassembled WGS sequence"/>
</dbReference>
<comment type="catalytic activity">
    <reaction evidence="11">
        <text>2 [molybdopterin-synthase sulfur-carrier protein]-C-terminal-Gly-aminoethanethioate + cyclic pyranopterin phosphate + H2O = molybdopterin + 2 [molybdopterin-synthase sulfur-carrier protein]-C-terminal Gly-Gly + 2 H(+)</text>
        <dbReference type="Rhea" id="RHEA:26333"/>
        <dbReference type="Rhea" id="RHEA-COMP:12202"/>
        <dbReference type="Rhea" id="RHEA-COMP:19907"/>
        <dbReference type="ChEBI" id="CHEBI:15377"/>
        <dbReference type="ChEBI" id="CHEBI:15378"/>
        <dbReference type="ChEBI" id="CHEBI:58698"/>
        <dbReference type="ChEBI" id="CHEBI:59648"/>
        <dbReference type="ChEBI" id="CHEBI:90778"/>
        <dbReference type="ChEBI" id="CHEBI:232372"/>
        <dbReference type="EC" id="2.8.1.12"/>
    </reaction>
</comment>
<accession>A0A1H6UVX4</accession>
<proteinExistence type="inferred from homology"/>
<evidence type="ECO:0000313" key="12">
    <source>
        <dbReference type="EMBL" id="SEI92112.1"/>
    </source>
</evidence>
<gene>
    <name evidence="12" type="ORF">SAMN05192553_101855</name>
</gene>
<name>A0A1H6UVX4_9BACT</name>
<evidence type="ECO:0000256" key="10">
    <source>
        <dbReference type="ARBA" id="ARBA00032474"/>
    </source>
</evidence>
<dbReference type="CDD" id="cd00756">
    <property type="entry name" value="MoaE"/>
    <property type="match status" value="1"/>
</dbReference>
<organism evidence="12 13">
    <name type="scientific">Cyclobacterium xiamenense</name>
    <dbReference type="NCBI Taxonomy" id="1297121"/>
    <lineage>
        <taxon>Bacteria</taxon>
        <taxon>Pseudomonadati</taxon>
        <taxon>Bacteroidota</taxon>
        <taxon>Cytophagia</taxon>
        <taxon>Cytophagales</taxon>
        <taxon>Cyclobacteriaceae</taxon>
        <taxon>Cyclobacterium</taxon>
    </lineage>
</organism>
<comment type="subunit">
    <text evidence="6">Heterotetramer of 2 MoaD subunits and 2 MoaE subunits. Also stable as homodimer. The enzyme changes between these two forms during catalysis.</text>
</comment>
<dbReference type="EMBL" id="FNZH01000001">
    <property type="protein sequence ID" value="SEI92112.1"/>
    <property type="molecule type" value="Genomic_DNA"/>
</dbReference>
<keyword evidence="5" id="KW-0501">Molybdenum cofactor biosynthesis</keyword>
<protein>
    <recommendedName>
        <fullName evidence="4">Molybdopterin synthase catalytic subunit</fullName>
        <ecNumber evidence="3">2.8.1.12</ecNumber>
    </recommendedName>
    <alternativeName>
        <fullName evidence="9">MPT synthase subunit 2</fullName>
    </alternativeName>
    <alternativeName>
        <fullName evidence="7">Molybdenum cofactor biosynthesis protein E</fullName>
    </alternativeName>
    <alternativeName>
        <fullName evidence="8">Molybdopterin-converting factor large subunit</fullName>
    </alternativeName>
    <alternativeName>
        <fullName evidence="10">Molybdopterin-converting factor subunit 2</fullName>
    </alternativeName>
</protein>
<dbReference type="SUPFAM" id="SSF54690">
    <property type="entry name" value="Molybdopterin synthase subunit MoaE"/>
    <property type="match status" value="1"/>
</dbReference>
<dbReference type="OrthoDB" id="9803224at2"/>
<evidence type="ECO:0000313" key="13">
    <source>
        <dbReference type="Proteomes" id="UP000199403"/>
    </source>
</evidence>
<dbReference type="InterPro" id="IPR036563">
    <property type="entry name" value="MoaE_sf"/>
</dbReference>
<evidence type="ECO:0000256" key="2">
    <source>
        <dbReference type="ARBA" id="ARBA00005426"/>
    </source>
</evidence>
<keyword evidence="13" id="KW-1185">Reference proteome</keyword>
<dbReference type="Gene3D" id="3.90.1170.40">
    <property type="entry name" value="Molybdopterin biosynthesis MoaE subunit"/>
    <property type="match status" value="1"/>
</dbReference>
<dbReference type="PANTHER" id="PTHR23404">
    <property type="entry name" value="MOLYBDOPTERIN SYNTHASE RELATED"/>
    <property type="match status" value="1"/>
</dbReference>
<dbReference type="GO" id="GO:0030366">
    <property type="term" value="F:molybdopterin synthase activity"/>
    <property type="evidence" value="ECO:0007669"/>
    <property type="project" value="UniProtKB-EC"/>
</dbReference>
<dbReference type="InterPro" id="IPR003448">
    <property type="entry name" value="Mopterin_biosynth_MoaE"/>
</dbReference>
<evidence type="ECO:0000256" key="1">
    <source>
        <dbReference type="ARBA" id="ARBA00005046"/>
    </source>
</evidence>
<evidence type="ECO:0000256" key="3">
    <source>
        <dbReference type="ARBA" id="ARBA00011950"/>
    </source>
</evidence>
<dbReference type="GO" id="GO:0006777">
    <property type="term" value="P:Mo-molybdopterin cofactor biosynthetic process"/>
    <property type="evidence" value="ECO:0007669"/>
    <property type="project" value="UniProtKB-KW"/>
</dbReference>
<dbReference type="STRING" id="1416801.SAMN05192553_101855"/>
<comment type="pathway">
    <text evidence="1">Cofactor biosynthesis; molybdopterin biosynthesis.</text>
</comment>
<dbReference type="AlphaFoldDB" id="A0A1H6UVX4"/>
<dbReference type="Pfam" id="PF02391">
    <property type="entry name" value="MoaE"/>
    <property type="match status" value="1"/>
</dbReference>
<evidence type="ECO:0000256" key="5">
    <source>
        <dbReference type="ARBA" id="ARBA00023150"/>
    </source>
</evidence>